<dbReference type="Proteomes" id="UP000297014">
    <property type="component" value="Unassembled WGS sequence"/>
</dbReference>
<dbReference type="AlphaFoldDB" id="A0A094WG95"/>
<keyword evidence="3" id="KW-1185">Reference proteome</keyword>
<name>A0A094WG95_ALKAL</name>
<reference evidence="1 3" key="1">
    <citation type="journal article" date="2014" name="Genome Announc.">
        <title>Draft Genome Sequence of Bacillus alcalophilus AV1934, a Classic Alkaliphile Isolated from Human Feces in 1934.</title>
        <authorList>
            <person name="Attie O."/>
            <person name="Jayaprakash A."/>
            <person name="Shah H."/>
            <person name="Paulsen I.T."/>
            <person name="Morino M."/>
            <person name="Takahashi Y."/>
            <person name="Narumi I."/>
            <person name="Sachidanandam R."/>
            <person name="Satoh K."/>
            <person name="Ito M."/>
            <person name="Krulwich T.A."/>
        </authorList>
    </citation>
    <scope>NUCLEOTIDE SEQUENCE [LARGE SCALE GENOMIC DNA]</scope>
    <source>
        <strain evidence="1 3">AV1934</strain>
    </source>
</reference>
<dbReference type="EMBL" id="ALPT02000102">
    <property type="protein sequence ID" value="KGA95796.1"/>
    <property type="molecule type" value="Genomic_DNA"/>
</dbReference>
<dbReference type="eggNOG" id="ENOG5030D1J">
    <property type="taxonomic scope" value="Bacteria"/>
</dbReference>
<protein>
    <submittedName>
        <fullName evidence="1">Uncharacterized protein</fullName>
    </submittedName>
</protein>
<sequence>MKSSVYYDEIDGQLYPQWMLLPADLSASYVHYSLNLPYERFYPEEFHDSLAVITVNQASLTKDPFNQQSYSINIEQLKADLFINGGNLHHLEAADYFLVRFDDLEDVLQMSVRRYYSG</sequence>
<gene>
    <name evidence="2" type="ORF">AJ85_07405</name>
    <name evidence="1" type="ORF">BALCAV_0220155</name>
</gene>
<dbReference type="OrthoDB" id="2883596at2"/>
<dbReference type="Proteomes" id="UP000002754">
    <property type="component" value="Unassembled WGS sequence"/>
</dbReference>
<evidence type="ECO:0000313" key="4">
    <source>
        <dbReference type="Proteomes" id="UP000297014"/>
    </source>
</evidence>
<dbReference type="RefSeq" id="WP_003320750.1">
    <property type="nucleotide sequence ID" value="NZ_ALPT02000102.1"/>
</dbReference>
<evidence type="ECO:0000313" key="3">
    <source>
        <dbReference type="Proteomes" id="UP000002754"/>
    </source>
</evidence>
<organism evidence="1 3">
    <name type="scientific">Alkalihalobacillus alcalophilus ATCC 27647 = CGMCC 1.3604</name>
    <dbReference type="NCBI Taxonomy" id="1218173"/>
    <lineage>
        <taxon>Bacteria</taxon>
        <taxon>Bacillati</taxon>
        <taxon>Bacillota</taxon>
        <taxon>Bacilli</taxon>
        <taxon>Bacillales</taxon>
        <taxon>Bacillaceae</taxon>
        <taxon>Alkalihalobacillus</taxon>
    </lineage>
</organism>
<evidence type="ECO:0000313" key="2">
    <source>
        <dbReference type="EMBL" id="THG91063.1"/>
    </source>
</evidence>
<evidence type="ECO:0000313" key="1">
    <source>
        <dbReference type="EMBL" id="KGA95796.1"/>
    </source>
</evidence>
<reference evidence="2 4" key="2">
    <citation type="submission" date="2014-01" db="EMBL/GenBank/DDBJ databases">
        <title>Draft genome sequencing of Bacillus alcalophilus CGMCC 1.3604.</title>
        <authorList>
            <person name="Yang J."/>
            <person name="Diao L."/>
            <person name="Yang S."/>
        </authorList>
    </citation>
    <scope>NUCLEOTIDE SEQUENCE [LARGE SCALE GENOMIC DNA]</scope>
    <source>
        <strain evidence="2 4">CGMCC 1.3604</strain>
    </source>
</reference>
<dbReference type="EMBL" id="JALP01000094">
    <property type="protein sequence ID" value="THG91063.1"/>
    <property type="molecule type" value="Genomic_DNA"/>
</dbReference>
<proteinExistence type="predicted"/>
<comment type="caution">
    <text evidence="1">The sequence shown here is derived from an EMBL/GenBank/DDBJ whole genome shotgun (WGS) entry which is preliminary data.</text>
</comment>
<accession>A0A094WG95</accession>